<dbReference type="SUPFAM" id="SSF57184">
    <property type="entry name" value="Growth factor receptor domain"/>
    <property type="match status" value="1"/>
</dbReference>
<name>A0A482Z864_9ARAC</name>
<accession>A0A482Z864</accession>
<feature type="signal peptide" evidence="5">
    <location>
        <begin position="1"/>
        <end position="20"/>
    </location>
</feature>
<dbReference type="GO" id="GO:0005576">
    <property type="term" value="C:extracellular region"/>
    <property type="evidence" value="ECO:0007669"/>
    <property type="project" value="UniProtKB-SubCell"/>
</dbReference>
<dbReference type="GO" id="GO:0009966">
    <property type="term" value="P:regulation of signal transduction"/>
    <property type="evidence" value="ECO:0007669"/>
    <property type="project" value="TreeGrafter"/>
</dbReference>
<proteinExistence type="predicted"/>
<keyword evidence="4" id="KW-1015">Disulfide bond</keyword>
<reference evidence="7" key="1">
    <citation type="submission" date="2017-03" db="EMBL/GenBank/DDBJ databases">
        <authorList>
            <person name="QRISCLOUD D."/>
        </authorList>
    </citation>
    <scope>NUCLEOTIDE SEQUENCE</scope>
</reference>
<feature type="domain" description="IGFBP N-terminal" evidence="6">
    <location>
        <begin position="19"/>
        <end position="104"/>
    </location>
</feature>
<evidence type="ECO:0000259" key="6">
    <source>
        <dbReference type="PROSITE" id="PS51323"/>
    </source>
</evidence>
<evidence type="ECO:0000256" key="5">
    <source>
        <dbReference type="SAM" id="SignalP"/>
    </source>
</evidence>
<keyword evidence="3 5" id="KW-0732">Signal</keyword>
<dbReference type="GO" id="GO:0001558">
    <property type="term" value="P:regulation of cell growth"/>
    <property type="evidence" value="ECO:0007669"/>
    <property type="project" value="InterPro"/>
</dbReference>
<dbReference type="EMBL" id="HAGO01000046">
    <property type="protein sequence ID" value="SMD29734.1"/>
    <property type="molecule type" value="Transcribed_RNA"/>
</dbReference>
<dbReference type="Gene3D" id="4.10.40.20">
    <property type="match status" value="1"/>
</dbReference>
<reference evidence="7" key="2">
    <citation type="submission" date="2019-04" db="EMBL/GenBank/DDBJ databases">
        <title>Unravelling the molecular evolution of spider venoms.</title>
        <authorList>
            <person name="Pineda S."/>
        </authorList>
    </citation>
    <scope>NUCLEOTIDE SEQUENCE</scope>
</reference>
<dbReference type="PROSITE" id="PS51323">
    <property type="entry name" value="IGFBP_N_2"/>
    <property type="match status" value="1"/>
</dbReference>
<evidence type="ECO:0000256" key="2">
    <source>
        <dbReference type="ARBA" id="ARBA00022525"/>
    </source>
</evidence>
<dbReference type="InterPro" id="IPR000867">
    <property type="entry name" value="IGFBP-like"/>
</dbReference>
<evidence type="ECO:0000256" key="4">
    <source>
        <dbReference type="ARBA" id="ARBA00023157"/>
    </source>
</evidence>
<dbReference type="AlphaFoldDB" id="A0A482Z864"/>
<organism evidence="7">
    <name type="scientific">Selenotholus foelschei</name>
    <dbReference type="NCBI Taxonomy" id="1905327"/>
    <lineage>
        <taxon>Eukaryota</taxon>
        <taxon>Metazoa</taxon>
        <taxon>Ecdysozoa</taxon>
        <taxon>Arthropoda</taxon>
        <taxon>Chelicerata</taxon>
        <taxon>Arachnida</taxon>
        <taxon>Araneae</taxon>
        <taxon>Mygalomorphae</taxon>
        <taxon>Avicularoidea</taxon>
        <taxon>Theraphosidae</taxon>
        <taxon>Selenotholus</taxon>
    </lineage>
</organism>
<dbReference type="InterPro" id="IPR009030">
    <property type="entry name" value="Growth_fac_rcpt_cys_sf"/>
</dbReference>
<evidence type="ECO:0000256" key="1">
    <source>
        <dbReference type="ARBA" id="ARBA00004613"/>
    </source>
</evidence>
<dbReference type="InterPro" id="IPR011390">
    <property type="entry name" value="IGFBP_rP_mac25"/>
</dbReference>
<dbReference type="GO" id="GO:0005520">
    <property type="term" value="F:insulin-like growth factor binding"/>
    <property type="evidence" value="ECO:0007669"/>
    <property type="project" value="InterPro"/>
</dbReference>
<evidence type="ECO:0000313" key="7">
    <source>
        <dbReference type="EMBL" id="SMD29734.1"/>
    </source>
</evidence>
<dbReference type="PANTHER" id="PTHR14186">
    <property type="entry name" value="INSULIN-LIKE GROWTH FACTOR BINDING PROTEIN-RELATED"/>
    <property type="match status" value="1"/>
</dbReference>
<keyword evidence="2" id="KW-0964">Secreted</keyword>
<dbReference type="PANTHER" id="PTHR14186:SF20">
    <property type="entry name" value="CYSTEINE-RICH MOTOR NEURON 1 PROTEIN-LIKE"/>
    <property type="match status" value="1"/>
</dbReference>
<protein>
    <submittedName>
        <fullName evidence="7">U30-Theraphotoxin-Sfo1a_1</fullName>
    </submittedName>
</protein>
<feature type="chain" id="PRO_5019712686" evidence="5">
    <location>
        <begin position="21"/>
        <end position="105"/>
    </location>
</feature>
<dbReference type="Pfam" id="PF00219">
    <property type="entry name" value="IGFBP"/>
    <property type="match status" value="1"/>
</dbReference>
<evidence type="ECO:0000256" key="3">
    <source>
        <dbReference type="ARBA" id="ARBA00022729"/>
    </source>
</evidence>
<comment type="subcellular location">
    <subcellularLocation>
        <location evidence="1">Secreted</location>
    </subcellularLocation>
</comment>
<sequence>MKGVMAICGFLGFLCAVGFALRCSPCNPERCSPEFNPKNCKVGVTKDVCNCCPACFKDVGEDCGGPWNFVGLCADHLICIKPSPPPGKPDPYYEFNAKGKCRFQK</sequence>